<keyword evidence="4" id="KW-1185">Reference proteome</keyword>
<dbReference type="Proteomes" id="UP000481861">
    <property type="component" value="Unassembled WGS sequence"/>
</dbReference>
<comment type="caution">
    <text evidence="3">The sequence shown here is derived from an EMBL/GenBank/DDBJ whole genome shotgun (WGS) entry which is preliminary data.</text>
</comment>
<reference evidence="3 4" key="1">
    <citation type="submission" date="2020-01" db="EMBL/GenBank/DDBJ databases">
        <authorList>
            <consortium name="DOE Joint Genome Institute"/>
            <person name="Haridas S."/>
            <person name="Albert R."/>
            <person name="Binder M."/>
            <person name="Bloem J."/>
            <person name="Labutti K."/>
            <person name="Salamov A."/>
            <person name="Andreopoulos B."/>
            <person name="Baker S.E."/>
            <person name="Barry K."/>
            <person name="Bills G."/>
            <person name="Bluhm B.H."/>
            <person name="Cannon C."/>
            <person name="Castanera R."/>
            <person name="Culley D.E."/>
            <person name="Daum C."/>
            <person name="Ezra D."/>
            <person name="Gonzalez J.B."/>
            <person name="Henrissat B."/>
            <person name="Kuo A."/>
            <person name="Liang C."/>
            <person name="Lipzen A."/>
            <person name="Lutzoni F."/>
            <person name="Magnuson J."/>
            <person name="Mondo S."/>
            <person name="Nolan M."/>
            <person name="Ohm R."/>
            <person name="Pangilinan J."/>
            <person name="Park H.-J.H."/>
            <person name="Ramirez L."/>
            <person name="Alfaro M."/>
            <person name="Sun H."/>
            <person name="Tritt A."/>
            <person name="Yoshinaga Y."/>
            <person name="Zwiers L.-H.L."/>
            <person name="Turgeon B.G."/>
            <person name="Goodwin S.B."/>
            <person name="Spatafora J.W."/>
            <person name="Crous P.W."/>
            <person name="Grigoriev I.V."/>
        </authorList>
    </citation>
    <scope>NUCLEOTIDE SEQUENCE [LARGE SCALE GENOMIC DNA]</scope>
    <source>
        <strain evidence="3 4">CBS 611.86</strain>
    </source>
</reference>
<evidence type="ECO:0000313" key="4">
    <source>
        <dbReference type="Proteomes" id="UP000481861"/>
    </source>
</evidence>
<evidence type="ECO:0000256" key="1">
    <source>
        <dbReference type="SAM" id="MobiDB-lite"/>
    </source>
</evidence>
<dbReference type="InterPro" id="IPR011993">
    <property type="entry name" value="PH-like_dom_sf"/>
</dbReference>
<dbReference type="SUPFAM" id="SSF50729">
    <property type="entry name" value="PH domain-like"/>
    <property type="match status" value="1"/>
</dbReference>
<name>A0A7C8I3J4_9PLEO</name>
<sequence length="627" mass="66516">MAQVQQPVVVTEAGTVVPAPAPVVPTLAPVENFAPTVNEPTKTDGEIDAVAPVVENKKEEKKEETPVEPIYSGALGYKAPGLKNAFRFAKKHFWFGEEPVPASSLSQYLRGEKAEVAHPVAAWSSQTGKGLLYFVKHADQTESPAGVINLADVTDLSKDGFVAFHFKLHGQKHSFEAQNLAERNGWFIAVEKAIEDAKSEKESMLASEGYKEHLTKLGKPATLAATAAKESSTPKKSTDGTPKPVETETPTIAEPAASPARAGSASSSSSGEDKKKSRKAKSKSRSVSRGKRASIFGNFLGKKDKAEDKPEDKEEITEIKKDDTLASATTDAPIAAATAPVIPEDVVKPVDPKLDEAAIVAPVTEEKKVIEEKPKPTKRASIFGNFVEKLKSPTTEKRESEVGLAPVVPAKDTEVVPEAPKVEETPAVTVVAPIVDTTVEAPKTEETKPVSSTPAKEKSGFSFGKFLGGAREKVKSPSTDKPHASEAPKIEEPVKVDEPITPALVEPVAPAAEPLKEEPVEEETPATSTTPTAQKKRGSIFGNLIRNASKAGKSKKEKDVHATPAKVEETVEPKDEKTDLSVVADNKDEPVIPTGAPTEPNSIGDVVPDAVTVGQAPKSNTPVATTA</sequence>
<dbReference type="PANTHER" id="PTHR42073">
    <property type="entry name" value="MEIOTIC EXPRESSION UP-REGULATED PROTEIN 6"/>
    <property type="match status" value="1"/>
</dbReference>
<evidence type="ECO:0000313" key="3">
    <source>
        <dbReference type="EMBL" id="KAF2869969.1"/>
    </source>
</evidence>
<protein>
    <submittedName>
        <fullName evidence="3">Pleckstrin homology domain-containing protein</fullName>
    </submittedName>
</protein>
<gene>
    <name evidence="3" type="ORF">BDV95DRAFT_497587</name>
</gene>
<feature type="region of interest" description="Disordered" evidence="1">
    <location>
        <begin position="439"/>
        <end position="607"/>
    </location>
</feature>
<feature type="compositionally biased region" description="Low complexity" evidence="1">
    <location>
        <begin position="501"/>
        <end position="513"/>
    </location>
</feature>
<dbReference type="InterPro" id="IPR039483">
    <property type="entry name" value="Meu6_PH_dom"/>
</dbReference>
<accession>A0A7C8I3J4</accession>
<dbReference type="InterPro" id="IPR039712">
    <property type="entry name" value="Meu6"/>
</dbReference>
<feature type="compositionally biased region" description="Basic residues" evidence="1">
    <location>
        <begin position="276"/>
        <end position="292"/>
    </location>
</feature>
<dbReference type="Gene3D" id="2.30.29.30">
    <property type="entry name" value="Pleckstrin-homology domain (PH domain)/Phosphotyrosine-binding domain (PTB)"/>
    <property type="match status" value="1"/>
</dbReference>
<proteinExistence type="predicted"/>
<dbReference type="Pfam" id="PF15406">
    <property type="entry name" value="PH_6"/>
    <property type="match status" value="1"/>
</dbReference>
<feature type="compositionally biased region" description="Low complexity" evidence="1">
    <location>
        <begin position="460"/>
        <end position="469"/>
    </location>
</feature>
<dbReference type="PANTHER" id="PTHR42073:SF1">
    <property type="entry name" value="MEIOTIC EXPRESSION UP-REGULATED PROTEIN 6"/>
    <property type="match status" value="1"/>
</dbReference>
<organism evidence="3 4">
    <name type="scientific">Massariosphaeria phaeospora</name>
    <dbReference type="NCBI Taxonomy" id="100035"/>
    <lineage>
        <taxon>Eukaryota</taxon>
        <taxon>Fungi</taxon>
        <taxon>Dikarya</taxon>
        <taxon>Ascomycota</taxon>
        <taxon>Pezizomycotina</taxon>
        <taxon>Dothideomycetes</taxon>
        <taxon>Pleosporomycetidae</taxon>
        <taxon>Pleosporales</taxon>
        <taxon>Pleosporales incertae sedis</taxon>
        <taxon>Massariosphaeria</taxon>
    </lineage>
</organism>
<dbReference type="OrthoDB" id="5593352at2759"/>
<dbReference type="AlphaFoldDB" id="A0A7C8I3J4"/>
<feature type="compositionally biased region" description="Low complexity" evidence="1">
    <location>
        <begin position="253"/>
        <end position="270"/>
    </location>
</feature>
<feature type="compositionally biased region" description="Basic and acidic residues" evidence="1">
    <location>
        <begin position="554"/>
        <end position="590"/>
    </location>
</feature>
<feature type="compositionally biased region" description="Basic and acidic residues" evidence="1">
    <location>
        <begin position="470"/>
        <end position="498"/>
    </location>
</feature>
<feature type="region of interest" description="Disordered" evidence="1">
    <location>
        <begin position="223"/>
        <end position="328"/>
    </location>
</feature>
<feature type="compositionally biased region" description="Basic and acidic residues" evidence="1">
    <location>
        <begin position="301"/>
        <end position="324"/>
    </location>
</feature>
<feature type="domain" description="Meiotic expression up-regulated protein 6 PH" evidence="2">
    <location>
        <begin position="86"/>
        <end position="192"/>
    </location>
</feature>
<dbReference type="EMBL" id="JAADJZ010000015">
    <property type="protein sequence ID" value="KAF2869969.1"/>
    <property type="molecule type" value="Genomic_DNA"/>
</dbReference>
<evidence type="ECO:0000259" key="2">
    <source>
        <dbReference type="Pfam" id="PF15406"/>
    </source>
</evidence>